<dbReference type="Proteomes" id="UP000237640">
    <property type="component" value="Unassembled WGS sequence"/>
</dbReference>
<organism evidence="1 2">
    <name type="scientific">Flagellimonas meridianipacifica</name>
    <dbReference type="NCBI Taxonomy" id="1080225"/>
    <lineage>
        <taxon>Bacteria</taxon>
        <taxon>Pseudomonadati</taxon>
        <taxon>Bacteroidota</taxon>
        <taxon>Flavobacteriia</taxon>
        <taxon>Flavobacteriales</taxon>
        <taxon>Flavobacteriaceae</taxon>
        <taxon>Flagellimonas</taxon>
    </lineage>
</organism>
<evidence type="ECO:0000313" key="1">
    <source>
        <dbReference type="EMBL" id="PRX56912.1"/>
    </source>
</evidence>
<evidence type="ECO:0000313" key="2">
    <source>
        <dbReference type="Proteomes" id="UP000237640"/>
    </source>
</evidence>
<protein>
    <submittedName>
        <fullName evidence="1">Uncharacterized protein</fullName>
    </submittedName>
</protein>
<keyword evidence="2" id="KW-1185">Reference proteome</keyword>
<dbReference type="EMBL" id="PVYX01000001">
    <property type="protein sequence ID" value="PRX56912.1"/>
    <property type="molecule type" value="Genomic_DNA"/>
</dbReference>
<proteinExistence type="predicted"/>
<gene>
    <name evidence="1" type="ORF">CLV81_0913</name>
</gene>
<accession>A0A2T0MH72</accession>
<name>A0A2T0MH72_9FLAO</name>
<sequence>MHSIKYQKLNYPSMHTESHTQMNDQLFYNLQQTCIQKELDKIQEC</sequence>
<dbReference type="AlphaFoldDB" id="A0A2T0MH72"/>
<reference evidence="1 2" key="1">
    <citation type="submission" date="2018-03" db="EMBL/GenBank/DDBJ databases">
        <title>Genomic Encyclopedia of Archaeal and Bacterial Type Strains, Phase II (KMG-II): from individual species to whole genera.</title>
        <authorList>
            <person name="Goeker M."/>
        </authorList>
    </citation>
    <scope>NUCLEOTIDE SEQUENCE [LARGE SCALE GENOMIC DNA]</scope>
    <source>
        <strain evidence="1 2">DSM 25027</strain>
    </source>
</reference>
<comment type="caution">
    <text evidence="1">The sequence shown here is derived from an EMBL/GenBank/DDBJ whole genome shotgun (WGS) entry which is preliminary data.</text>
</comment>